<keyword evidence="5 6" id="KW-0472">Membrane</keyword>
<feature type="transmembrane region" description="Helical" evidence="6">
    <location>
        <begin position="33"/>
        <end position="53"/>
    </location>
</feature>
<feature type="transmembrane region" description="Helical" evidence="6">
    <location>
        <begin position="276"/>
        <end position="296"/>
    </location>
</feature>
<dbReference type="Proteomes" id="UP000252419">
    <property type="component" value="Unassembled WGS sequence"/>
</dbReference>
<keyword evidence="3 6" id="KW-0812">Transmembrane</keyword>
<evidence type="ECO:0000256" key="6">
    <source>
        <dbReference type="SAM" id="Phobius"/>
    </source>
</evidence>
<accession>A0A367UDX8</accession>
<name>A0A367UDX8_9PROT</name>
<comment type="subcellular location">
    <subcellularLocation>
        <location evidence="1">Cell membrane</location>
        <topology evidence="1">Multi-pass membrane protein</topology>
    </subcellularLocation>
</comment>
<evidence type="ECO:0000256" key="3">
    <source>
        <dbReference type="ARBA" id="ARBA00022692"/>
    </source>
</evidence>
<gene>
    <name evidence="9" type="ORF">TH5_10915</name>
</gene>
<evidence type="ECO:0000256" key="1">
    <source>
        <dbReference type="ARBA" id="ARBA00004651"/>
    </source>
</evidence>
<feature type="domain" description="MacB-like periplasmic core" evidence="8">
    <location>
        <begin position="37"/>
        <end position="249"/>
    </location>
</feature>
<dbReference type="RefSeq" id="WP_114121848.1">
    <property type="nucleotide sequence ID" value="NZ_JPWA01000011.1"/>
</dbReference>
<feature type="domain" description="ABC3 transporter permease C-terminal" evidence="7">
    <location>
        <begin position="741"/>
        <end position="852"/>
    </location>
</feature>
<feature type="transmembrane region" description="Helical" evidence="6">
    <location>
        <begin position="446"/>
        <end position="468"/>
    </location>
</feature>
<reference evidence="9 10" key="1">
    <citation type="submission" date="2014-07" db="EMBL/GenBank/DDBJ databases">
        <title>Draft genome sequence of Thalassospira xianhensis P-4 (MCCC 1A02616).</title>
        <authorList>
            <person name="Lai Q."/>
            <person name="Shao Z."/>
        </authorList>
    </citation>
    <scope>NUCLEOTIDE SEQUENCE [LARGE SCALE GENOMIC DNA]</scope>
    <source>
        <strain evidence="9 10">MCCC 1A02616</strain>
    </source>
</reference>
<dbReference type="InterPro" id="IPR038766">
    <property type="entry name" value="Membrane_comp_ABC_pdt"/>
</dbReference>
<sequence length="860" mass="92018">MSSISQSTNGAEKLWSIAWRVCRRELRGGFSGFRIFLACLALGVGSIAAVGNVSESVLNALERDGRTLLGGDVELRLVHMPASEEQQTWLSENTERMGELATMRATAYGPEQRRLVELKAVDDVYPLFGEMELADGIPFDGALSKKDGVWGGVAEAGLLERLKINVGDTVRLGDINIQVRGVIATEPDKAVGFFNFGPRLMVSMDALADTGLVQPGSPINLQPGSLINYYYALDLNDAETPKVFRDRLDAQFEDAGWRVRDVSDANPGLRRFIERLTLFLTLVGLSALLVGGIGVANAVRSHIESKTSVIATLKSIGASHGLVLRIYFLQILMLSLVGIGIGLLIGAVTPAIIAPLLAGRLPIDVTLGPALPSLLIATAFGVLTTLVFAMPSLLRAREIPAARLFRASAGLMNGSALRKRDLPYVGVPLILLLLLTVFTATDREIALGFIAGSLLAIAVFAAAGKAIVSLSKRMTGGRNAFSRLALANLHRPGASTVPVALSLGLGLTLLVTISGIEGNLDHEINENLPDSAPAFFFLDIQPDQMDQFKTQLLEKDNVSDIEQTPMLRGRVVAIDGVDANDVGPGDDRWFLRGDRGLTFAASPPPETQIVRGEWWPADYDDAAKPLVSISRDIGEAFSLEPGDTLTVNLLGRDITAEIANWREIEWQSLRMNFAMVFSPGLIDKAPYSLIATAHMPREMEEPVDRMIGIDFPNVSAIRVREALEAANAILAGIGTALNATSSIAIVAGVLVLAGAVAAGRRKRIYDAVVLKTLGATRGNILYAYALEYGILGLATGVIAALFGSLAAWSVLVLIMEASWTFLPMTIFGPIAIGLFATLSAGFIGTWQALRSPAAPLLRNE</sequence>
<feature type="transmembrane region" description="Helical" evidence="6">
    <location>
        <begin position="370"/>
        <end position="394"/>
    </location>
</feature>
<dbReference type="EMBL" id="JPWA01000011">
    <property type="protein sequence ID" value="RCK05893.1"/>
    <property type="molecule type" value="Genomic_DNA"/>
</dbReference>
<evidence type="ECO:0000313" key="9">
    <source>
        <dbReference type="EMBL" id="RCK05893.1"/>
    </source>
</evidence>
<evidence type="ECO:0000313" key="10">
    <source>
        <dbReference type="Proteomes" id="UP000252419"/>
    </source>
</evidence>
<keyword evidence="4 6" id="KW-1133">Transmembrane helix</keyword>
<dbReference type="GO" id="GO:0005886">
    <property type="term" value="C:plasma membrane"/>
    <property type="evidence" value="ECO:0007669"/>
    <property type="project" value="UniProtKB-SubCell"/>
</dbReference>
<evidence type="ECO:0000256" key="4">
    <source>
        <dbReference type="ARBA" id="ARBA00022989"/>
    </source>
</evidence>
<evidence type="ECO:0000256" key="5">
    <source>
        <dbReference type="ARBA" id="ARBA00023136"/>
    </source>
</evidence>
<proteinExistence type="predicted"/>
<feature type="transmembrane region" description="Helical" evidence="6">
    <location>
        <begin position="826"/>
        <end position="849"/>
    </location>
</feature>
<evidence type="ECO:0000259" key="7">
    <source>
        <dbReference type="Pfam" id="PF02687"/>
    </source>
</evidence>
<feature type="domain" description="ABC3 transporter permease C-terminal" evidence="7">
    <location>
        <begin position="283"/>
        <end position="400"/>
    </location>
</feature>
<feature type="transmembrane region" description="Helical" evidence="6">
    <location>
        <begin position="422"/>
        <end position="440"/>
    </location>
</feature>
<dbReference type="AlphaFoldDB" id="A0A367UDX8"/>
<evidence type="ECO:0000256" key="2">
    <source>
        <dbReference type="ARBA" id="ARBA00022475"/>
    </source>
</evidence>
<organism evidence="9 10">
    <name type="scientific">Thalassospira xianhensis MCCC 1A02616</name>
    <dbReference type="NCBI Taxonomy" id="1177929"/>
    <lineage>
        <taxon>Bacteria</taxon>
        <taxon>Pseudomonadati</taxon>
        <taxon>Pseudomonadota</taxon>
        <taxon>Alphaproteobacteria</taxon>
        <taxon>Rhodospirillales</taxon>
        <taxon>Thalassospiraceae</taxon>
        <taxon>Thalassospira</taxon>
    </lineage>
</organism>
<keyword evidence="2" id="KW-1003">Cell membrane</keyword>
<feature type="transmembrane region" description="Helical" evidence="6">
    <location>
        <begin position="335"/>
        <end position="358"/>
    </location>
</feature>
<dbReference type="Pfam" id="PF12704">
    <property type="entry name" value="MacB_PCD"/>
    <property type="match status" value="1"/>
</dbReference>
<feature type="transmembrane region" description="Helical" evidence="6">
    <location>
        <begin position="728"/>
        <end position="752"/>
    </location>
</feature>
<keyword evidence="10" id="KW-1185">Reference proteome</keyword>
<feature type="transmembrane region" description="Helical" evidence="6">
    <location>
        <begin position="790"/>
        <end position="814"/>
    </location>
</feature>
<evidence type="ECO:0000259" key="8">
    <source>
        <dbReference type="Pfam" id="PF12704"/>
    </source>
</evidence>
<feature type="transmembrane region" description="Helical" evidence="6">
    <location>
        <begin position="489"/>
        <end position="511"/>
    </location>
</feature>
<dbReference type="InterPro" id="IPR003838">
    <property type="entry name" value="ABC3_permease_C"/>
</dbReference>
<dbReference type="PANTHER" id="PTHR30287:SF1">
    <property type="entry name" value="INNER MEMBRANE PROTEIN"/>
    <property type="match status" value="1"/>
</dbReference>
<dbReference type="Pfam" id="PF02687">
    <property type="entry name" value="FtsX"/>
    <property type="match status" value="2"/>
</dbReference>
<protein>
    <submittedName>
        <fullName evidence="9">Uncharacterized protein</fullName>
    </submittedName>
</protein>
<dbReference type="InterPro" id="IPR025857">
    <property type="entry name" value="MacB_PCD"/>
</dbReference>
<dbReference type="PANTHER" id="PTHR30287">
    <property type="entry name" value="MEMBRANE COMPONENT OF PREDICTED ABC SUPERFAMILY METABOLITE UPTAKE TRANSPORTER"/>
    <property type="match status" value="1"/>
</dbReference>
<comment type="caution">
    <text evidence="9">The sequence shown here is derived from an EMBL/GenBank/DDBJ whole genome shotgun (WGS) entry which is preliminary data.</text>
</comment>